<dbReference type="EMBL" id="JACHXH010000006">
    <property type="protein sequence ID" value="MBB3134259.1"/>
    <property type="molecule type" value="Genomic_DNA"/>
</dbReference>
<dbReference type="Proteomes" id="UP000518315">
    <property type="component" value="Unassembled WGS sequence"/>
</dbReference>
<comment type="caution">
    <text evidence="2">The sequence shown here is derived from an EMBL/GenBank/DDBJ whole genome shotgun (WGS) entry which is preliminary data.</text>
</comment>
<organism evidence="2 3">
    <name type="scientific">Rhizobium pisi</name>
    <dbReference type="NCBI Taxonomy" id="574561"/>
    <lineage>
        <taxon>Bacteria</taxon>
        <taxon>Pseudomonadati</taxon>
        <taxon>Pseudomonadota</taxon>
        <taxon>Alphaproteobacteria</taxon>
        <taxon>Hyphomicrobiales</taxon>
        <taxon>Rhizobiaceae</taxon>
        <taxon>Rhizobium/Agrobacterium group</taxon>
        <taxon>Rhizobium</taxon>
    </lineage>
</organism>
<keyword evidence="3" id="KW-1185">Reference proteome</keyword>
<dbReference type="Gene3D" id="3.40.50.10070">
    <property type="entry name" value="TolB, N-terminal domain"/>
    <property type="match status" value="1"/>
</dbReference>
<dbReference type="SMART" id="SM00028">
    <property type="entry name" value="TPR"/>
    <property type="match status" value="3"/>
</dbReference>
<evidence type="ECO:0000313" key="2">
    <source>
        <dbReference type="EMBL" id="MBB3134259.1"/>
    </source>
</evidence>
<accession>A0A7W5BK82</accession>
<dbReference type="PROSITE" id="PS50005">
    <property type="entry name" value="TPR"/>
    <property type="match status" value="2"/>
</dbReference>
<reference evidence="2 3" key="1">
    <citation type="submission" date="2020-08" db="EMBL/GenBank/DDBJ databases">
        <title>Genomic Encyclopedia of Type Strains, Phase III (KMG-III): the genomes of soil and plant-associated and newly described type strains.</title>
        <authorList>
            <person name="Whitman W."/>
        </authorList>
    </citation>
    <scope>NUCLEOTIDE SEQUENCE [LARGE SCALE GENOMIC DNA]</scope>
    <source>
        <strain evidence="2 3">CECT 4113</strain>
    </source>
</reference>
<dbReference type="SUPFAM" id="SSF48452">
    <property type="entry name" value="TPR-like"/>
    <property type="match status" value="1"/>
</dbReference>
<dbReference type="PANTHER" id="PTHR12558:SF33">
    <property type="entry name" value="BLL7664 PROTEIN"/>
    <property type="match status" value="1"/>
</dbReference>
<dbReference type="Pfam" id="PF13432">
    <property type="entry name" value="TPR_16"/>
    <property type="match status" value="2"/>
</dbReference>
<feature type="repeat" description="TPR" evidence="1">
    <location>
        <begin position="260"/>
        <end position="293"/>
    </location>
</feature>
<sequence length="424" mass="46712">MSIEWQDGGEISLKNIVKPVRVWFSGGRPGRAVKGGEGGRPSVAVLPFLGGAGDETLCDGFTEDIINGLARFRSLYVSGRYSSFAFKDSRDGIESIARKLGVTYVVEGSVRRPAERLRVTARLLDAEVGVAVWAERYDRPLTDIFDIQDEIANTIVGTLAGRIETTQTDISLRKPPASLAAYDLHLRGLSRFRAYDVRSNQDAATLFQQAIDLDPEYAQAHSFLALSSLAAEGYGAASKLTRTRSVALARKAVEMSSQDATCQRLLGQALLYDRDYDMAEHHARRAIELNPNDADCLMSMGYLLVQRGRPVDALAFMDQAVRLNPFHPLWYFIHMAAAHFSLGQYDQCVMAMRKLPDPQGWFFRLAGAYAKLGMQRDAAGEAEKVLAANPHFSVDAFMSTAILLEKEADRESLRNSLLLAGLPA</sequence>
<dbReference type="InterPro" id="IPR011990">
    <property type="entry name" value="TPR-like_helical_dom_sf"/>
</dbReference>
<keyword evidence="1" id="KW-0802">TPR repeat</keyword>
<protein>
    <submittedName>
        <fullName evidence="2">TolB-like protein/tetratricopeptide (TPR) repeat protein</fullName>
    </submittedName>
</protein>
<dbReference type="Gene3D" id="1.25.40.10">
    <property type="entry name" value="Tetratricopeptide repeat domain"/>
    <property type="match status" value="2"/>
</dbReference>
<proteinExistence type="predicted"/>
<dbReference type="PANTHER" id="PTHR12558">
    <property type="entry name" value="CELL DIVISION CYCLE 16,23,27"/>
    <property type="match status" value="1"/>
</dbReference>
<dbReference type="RefSeq" id="WP_165504801.1">
    <property type="nucleotide sequence ID" value="NZ_JACHXH010000006.1"/>
</dbReference>
<feature type="repeat" description="TPR" evidence="1">
    <location>
        <begin position="294"/>
        <end position="327"/>
    </location>
</feature>
<dbReference type="InterPro" id="IPR019734">
    <property type="entry name" value="TPR_rpt"/>
</dbReference>
<gene>
    <name evidence="2" type="ORF">FHS26_001989</name>
</gene>
<evidence type="ECO:0000313" key="3">
    <source>
        <dbReference type="Proteomes" id="UP000518315"/>
    </source>
</evidence>
<evidence type="ECO:0000256" key="1">
    <source>
        <dbReference type="PROSITE-ProRule" id="PRU00339"/>
    </source>
</evidence>
<dbReference type="AlphaFoldDB" id="A0A7W5BK82"/>
<name>A0A7W5BK82_9HYPH</name>